<comment type="caution">
    <text evidence="3">The sequence shown here is derived from an EMBL/GenBank/DDBJ whole genome shotgun (WGS) entry which is preliminary data.</text>
</comment>
<feature type="region of interest" description="Disordered" evidence="1">
    <location>
        <begin position="454"/>
        <end position="526"/>
    </location>
</feature>
<feature type="compositionally biased region" description="Polar residues" evidence="1">
    <location>
        <begin position="257"/>
        <end position="270"/>
    </location>
</feature>
<dbReference type="SUPFAM" id="SSF48065">
    <property type="entry name" value="DBL homology domain (DH-domain)"/>
    <property type="match status" value="1"/>
</dbReference>
<dbReference type="Pfam" id="PF00621">
    <property type="entry name" value="RhoGEF"/>
    <property type="match status" value="1"/>
</dbReference>
<feature type="region of interest" description="Disordered" evidence="1">
    <location>
        <begin position="544"/>
        <end position="580"/>
    </location>
</feature>
<dbReference type="VEuPathDB" id="FungiDB:LCOR_00675.1"/>
<evidence type="ECO:0000313" key="3">
    <source>
        <dbReference type="EMBL" id="CDH48907.1"/>
    </source>
</evidence>
<reference evidence="3" key="1">
    <citation type="submission" date="2013-08" db="EMBL/GenBank/DDBJ databases">
        <title>Gene expansion shapes genome architecture in the human pathogen Lichtheimia corymbifera: an evolutionary genomics analysis in the ancient terrestrial Mucorales (Mucoromycotina).</title>
        <authorList>
            <person name="Schwartze V.U."/>
            <person name="Winter S."/>
            <person name="Shelest E."/>
            <person name="Marcet-Houben M."/>
            <person name="Horn F."/>
            <person name="Wehner S."/>
            <person name="Hoffmann K."/>
            <person name="Riege K."/>
            <person name="Sammeth M."/>
            <person name="Nowrousian M."/>
            <person name="Valiante V."/>
            <person name="Linde J."/>
            <person name="Jacobsen I.D."/>
            <person name="Marz M."/>
            <person name="Brakhage A.A."/>
            <person name="Gabaldon T."/>
            <person name="Bocker S."/>
            <person name="Voigt K."/>
        </authorList>
    </citation>
    <scope>NUCLEOTIDE SEQUENCE [LARGE SCALE GENOMIC DNA]</scope>
    <source>
        <strain evidence="3">FSU 9682</strain>
    </source>
</reference>
<dbReference type="Gene3D" id="1.20.900.10">
    <property type="entry name" value="Dbl homology (DH) domain"/>
    <property type="match status" value="1"/>
</dbReference>
<feature type="compositionally biased region" description="Low complexity" evidence="1">
    <location>
        <begin position="457"/>
        <end position="477"/>
    </location>
</feature>
<feature type="compositionally biased region" description="Low complexity" evidence="1">
    <location>
        <begin position="393"/>
        <end position="421"/>
    </location>
</feature>
<name>A0A068RGY7_9FUNG</name>
<feature type="region of interest" description="Disordered" evidence="1">
    <location>
        <begin position="1"/>
        <end position="32"/>
    </location>
</feature>
<gene>
    <name evidence="3" type="ORF">LCOR_00675.1</name>
</gene>
<dbReference type="InterPro" id="IPR035899">
    <property type="entry name" value="DBL_dom_sf"/>
</dbReference>
<feature type="region of interest" description="Disordered" evidence="1">
    <location>
        <begin position="315"/>
        <end position="355"/>
    </location>
</feature>
<dbReference type="PROSITE" id="PS50010">
    <property type="entry name" value="DH_2"/>
    <property type="match status" value="1"/>
</dbReference>
<sequence>MPSITHPRFPYASRPPHTPHTTPRAQTPSNPLSELIHSEKTYLDTLKIIDSHIAPLWMKQTVSAAPDFSEQLKNANGVYRANKRFYSCLLKVAGHPSALKELGDVLMQWVQDMEQPYARYLERLIHNINTRDDILDTASIRQRLNTVSLNLSRRITLEDLFSAPVNRLDYYKGLYHRLLQSTKPGRADHDLLIIANQRIDRLIQIATNPHHSEDHDDDDDDELFALYDDYATEEPEEQEKVRAGRKAFRDTIMDFYGSSSNRENNVSPTTHDNDSKAVVMDEDGQDLANITPRSVKMLSRIPDIHVANVMIHPSPLSPPPHVDESSALQSASLEEEEDPLQQPSSTEKQSAESTPVQMTYIQPAVHKATLVRHDVDNAVNIDDDNDDDDDDIPLIPQQQPPVVSSNMDNNNNNNNQRSSSSQAPPVERQQHAVMQTMESLRSALTASLDSFTDSTHSLQSSYSAPRSSSSTAATETAPNTYIDQEKPSSGTPRSLPLAESPTSNEYQQRTSNIQSTATPVDHHHDQRQESMQLMMNSSSDSIAMQSSVSNFGGGQRDPQERQSHGNQWQNLESPPESPGVYANATRQVLYTHGCCHVFHWKDQTWYAAESPCSVLVRMTNSNRYCISLQLLSTGELYLNAWVVPNMGVQLMAQSDVSLSVYVGMQLENYLVHFDRRPDAVELENVMKYAQRETTRMMDPVYEQQQQAAAHGFTATSLADPEEGQREAIEEGPQTLTPLMQCKCKLFAQQEVSSWNSIGNVELRLCQQQPSQKMHIEMENNKGKLASAVVLSRNVEKKAPKRITFQLITDNSSMVYMINFKDERTTNKVFDFIKTQNAQNGW</sequence>
<dbReference type="STRING" id="1263082.A0A068RGY7"/>
<organism evidence="3 4">
    <name type="scientific">Lichtheimia corymbifera JMRC:FSU:9682</name>
    <dbReference type="NCBI Taxonomy" id="1263082"/>
    <lineage>
        <taxon>Eukaryota</taxon>
        <taxon>Fungi</taxon>
        <taxon>Fungi incertae sedis</taxon>
        <taxon>Mucoromycota</taxon>
        <taxon>Mucoromycotina</taxon>
        <taxon>Mucoromycetes</taxon>
        <taxon>Mucorales</taxon>
        <taxon>Lichtheimiaceae</taxon>
        <taxon>Lichtheimia</taxon>
    </lineage>
</organism>
<feature type="region of interest" description="Disordered" evidence="1">
    <location>
        <begin position="256"/>
        <end position="279"/>
    </location>
</feature>
<feature type="domain" description="DH" evidence="2">
    <location>
        <begin position="27"/>
        <end position="209"/>
    </location>
</feature>
<dbReference type="OrthoDB" id="6244550at2759"/>
<accession>A0A068RGY7</accession>
<feature type="compositionally biased region" description="Acidic residues" evidence="1">
    <location>
        <begin position="381"/>
        <end position="392"/>
    </location>
</feature>
<evidence type="ECO:0000256" key="1">
    <source>
        <dbReference type="SAM" id="MobiDB-lite"/>
    </source>
</evidence>
<feature type="compositionally biased region" description="Polar residues" evidence="1">
    <location>
        <begin position="500"/>
        <end position="518"/>
    </location>
</feature>
<feature type="region of interest" description="Disordered" evidence="1">
    <location>
        <begin position="379"/>
        <end position="430"/>
    </location>
</feature>
<evidence type="ECO:0000259" key="2">
    <source>
        <dbReference type="PROSITE" id="PS50010"/>
    </source>
</evidence>
<proteinExistence type="predicted"/>
<dbReference type="AlphaFoldDB" id="A0A068RGY7"/>
<dbReference type="Proteomes" id="UP000027586">
    <property type="component" value="Unassembled WGS sequence"/>
</dbReference>
<feature type="compositionally biased region" description="Polar residues" evidence="1">
    <location>
        <begin position="478"/>
        <end position="492"/>
    </location>
</feature>
<dbReference type="GO" id="GO:0005085">
    <property type="term" value="F:guanyl-nucleotide exchange factor activity"/>
    <property type="evidence" value="ECO:0007669"/>
    <property type="project" value="InterPro"/>
</dbReference>
<protein>
    <recommendedName>
        <fullName evidence="2">DH domain-containing protein</fullName>
    </recommendedName>
</protein>
<keyword evidence="4" id="KW-1185">Reference proteome</keyword>
<evidence type="ECO:0000313" key="4">
    <source>
        <dbReference type="Proteomes" id="UP000027586"/>
    </source>
</evidence>
<dbReference type="InterPro" id="IPR000219">
    <property type="entry name" value="DH_dom"/>
</dbReference>
<dbReference type="EMBL" id="CBTN010000002">
    <property type="protein sequence ID" value="CDH48907.1"/>
    <property type="molecule type" value="Genomic_DNA"/>
</dbReference>
<feature type="compositionally biased region" description="Polar residues" evidence="1">
    <location>
        <begin position="341"/>
        <end position="355"/>
    </location>
</feature>